<feature type="region of interest" description="Disordered" evidence="1">
    <location>
        <begin position="130"/>
        <end position="161"/>
    </location>
</feature>
<evidence type="ECO:0000313" key="2">
    <source>
        <dbReference type="EMBL" id="CAF9906013.1"/>
    </source>
</evidence>
<comment type="caution">
    <text evidence="2">The sequence shown here is derived from an EMBL/GenBank/DDBJ whole genome shotgun (WGS) entry which is preliminary data.</text>
</comment>
<name>A0A8H3EK79_9LECA</name>
<gene>
    <name evidence="2" type="ORF">IMSHALPRED_004048</name>
</gene>
<organism evidence="2 3">
    <name type="scientific">Imshaugia aleurites</name>
    <dbReference type="NCBI Taxonomy" id="172621"/>
    <lineage>
        <taxon>Eukaryota</taxon>
        <taxon>Fungi</taxon>
        <taxon>Dikarya</taxon>
        <taxon>Ascomycota</taxon>
        <taxon>Pezizomycotina</taxon>
        <taxon>Lecanoromycetes</taxon>
        <taxon>OSLEUM clade</taxon>
        <taxon>Lecanoromycetidae</taxon>
        <taxon>Lecanorales</taxon>
        <taxon>Lecanorineae</taxon>
        <taxon>Parmeliaceae</taxon>
        <taxon>Imshaugia</taxon>
    </lineage>
</organism>
<feature type="region of interest" description="Disordered" evidence="1">
    <location>
        <begin position="1"/>
        <end position="25"/>
    </location>
</feature>
<dbReference type="EMBL" id="CAJPDT010000002">
    <property type="protein sequence ID" value="CAF9906013.1"/>
    <property type="molecule type" value="Genomic_DNA"/>
</dbReference>
<reference evidence="2" key="1">
    <citation type="submission" date="2021-03" db="EMBL/GenBank/DDBJ databases">
        <authorList>
            <person name="Tagirdzhanova G."/>
        </authorList>
    </citation>
    <scope>NUCLEOTIDE SEQUENCE</scope>
</reference>
<evidence type="ECO:0000256" key="1">
    <source>
        <dbReference type="SAM" id="MobiDB-lite"/>
    </source>
</evidence>
<dbReference type="AlphaFoldDB" id="A0A8H3EK79"/>
<sequence length="534" mass="58067">MSARSDDRTPTTPPPPDFSGEDTPYLAIPTGTDIPPGATGNVSAQNRIGTWLYGYTGCNDFPRAKGRIDGAYYDAWVKSKTDGVAEDIDWNNAAAIESLANAATVIYIYKNPIQHYIKVRCDDPLERCQKRPDQRPCQPNPPNPGDTPKPTPLTYSRNYDTDDPAYSIPNDSLLPRLSQPKEFGRCDYIRERPKRSRAQTFFHELLHLDLAADSPRRNPRLTDLTIAIKIGTKGNTYTTVAYDLLGTKLLARWQGGQGLGSTSYWVRRNSDNLAYYALAKYVTGKIGNIHPHLPIVTNELDGPPFKQPPTPATLAEFSRDGNNFYLNTTDSVSTFETEWAIDVGEDYPGCPDDENPDTGSEAGSAISINIFAPAQVSSWTSALATATTKSTARPSKPTASSSAYVTGTCSFHLTETQTCAKDSGNLYAIVSMKDGAGNDIGDTKVDPTTDPNGIGINVGDSYSFTSKLPHPLVITGEHENDYVQFKYGTLSWGSKMPNGGAHGDNGGWNPRDGPSCGRGGDQKAVNNMDCFFPC</sequence>
<evidence type="ECO:0000313" key="3">
    <source>
        <dbReference type="Proteomes" id="UP000664534"/>
    </source>
</evidence>
<feature type="compositionally biased region" description="Pro residues" evidence="1">
    <location>
        <begin position="138"/>
        <end position="151"/>
    </location>
</feature>
<protein>
    <submittedName>
        <fullName evidence="2">Uncharacterized protein</fullName>
    </submittedName>
</protein>
<accession>A0A8H3EK79</accession>
<dbReference type="Proteomes" id="UP000664534">
    <property type="component" value="Unassembled WGS sequence"/>
</dbReference>
<keyword evidence="3" id="KW-1185">Reference proteome</keyword>
<dbReference type="OrthoDB" id="1896086at2759"/>
<proteinExistence type="predicted"/>
<feature type="region of interest" description="Disordered" evidence="1">
    <location>
        <begin position="501"/>
        <end position="520"/>
    </location>
</feature>